<dbReference type="EC" id="2.7.13.3" evidence="2"/>
<evidence type="ECO:0000256" key="4">
    <source>
        <dbReference type="ARBA" id="ARBA00022679"/>
    </source>
</evidence>
<dbReference type="AlphaFoldDB" id="A0A921TE09"/>
<dbReference type="PANTHER" id="PTHR41523:SF7">
    <property type="entry name" value="HISTIDINE KINASE"/>
    <property type="match status" value="1"/>
</dbReference>
<dbReference type="EMBL" id="APKE01000034">
    <property type="protein sequence ID" value="KAF0674909.1"/>
    <property type="molecule type" value="Genomic_DNA"/>
</dbReference>
<evidence type="ECO:0000256" key="7">
    <source>
        <dbReference type="ARBA" id="ARBA00022840"/>
    </source>
</evidence>
<keyword evidence="7" id="KW-0067">ATP-binding</keyword>
<evidence type="ECO:0000256" key="1">
    <source>
        <dbReference type="ARBA" id="ARBA00000085"/>
    </source>
</evidence>
<evidence type="ECO:0000256" key="5">
    <source>
        <dbReference type="ARBA" id="ARBA00022741"/>
    </source>
</evidence>
<dbReference type="SMART" id="SM00065">
    <property type="entry name" value="GAF"/>
    <property type="match status" value="1"/>
</dbReference>
<name>A0A921TE09_9RHOB</name>
<keyword evidence="4 9" id="KW-0808">Transferase</keyword>
<evidence type="ECO:0000256" key="2">
    <source>
        <dbReference type="ARBA" id="ARBA00012438"/>
    </source>
</evidence>
<reference evidence="9" key="1">
    <citation type="submission" date="2013-03" db="EMBL/GenBank/DDBJ databases">
        <title>Genome Sequence of the Profundibacterium mesophilum strain KAUST100406-0324T from Red Sea, a novel genus in the family Rhodobacteraceae.</title>
        <authorList>
            <person name="Essack M."/>
            <person name="Alam I."/>
            <person name="Lafi F."/>
            <person name="Alawi W."/>
            <person name="Kamanu F."/>
            <person name="Al-Suwailem A."/>
            <person name="Lee O.O."/>
            <person name="Xu Y."/>
            <person name="Bajic V."/>
            <person name="Qian P.-Y."/>
            <person name="Archer J."/>
        </authorList>
    </citation>
    <scope>NUCLEOTIDE SEQUENCE</scope>
    <source>
        <strain evidence="9">KAUST100406-0324</strain>
    </source>
</reference>
<dbReference type="Gene3D" id="3.30.450.20">
    <property type="entry name" value="PAS domain"/>
    <property type="match status" value="2"/>
</dbReference>
<keyword evidence="5" id="KW-0547">Nucleotide-binding</keyword>
<dbReference type="SUPFAM" id="SSF55785">
    <property type="entry name" value="PYP-like sensor domain (PAS domain)"/>
    <property type="match status" value="2"/>
</dbReference>
<dbReference type="Pfam" id="PF08447">
    <property type="entry name" value="PAS_3"/>
    <property type="match status" value="1"/>
</dbReference>
<dbReference type="InterPro" id="IPR011102">
    <property type="entry name" value="Sig_transdc_His_kinase_HWE"/>
</dbReference>
<sequence length="674" mass="74339">MASGPACKGREKLGFALTKRRQDSEGGHHLAGRFGSPAAISDAKLGELIRDSAVDYAIVTIAEDGTVTSWNEGAERILGWTEAEITGRSSELFFTAEDNAQHRMAEEMREAAETGRATDERYHMRQDGTRFYAHGMMMPLRFADTHDDAENDPAPPGFLKIFRDQTQQHEAELRVRELETSVASVLRASGTIGLYRFDPVAGTVWADASCAQMFDLDPDTLQAGSSADTFFARIHPDDLDRVSEEQRRTSEIGGHLDVTFRVEHEDGEVRWINALSDLGGEGDTNGKAVEPRIRSGVMVDVTERRREERLRTAVLEVGDGLRELDDPVEMARLAAEVMGRTLDLSRAGHLDLDPDGDTLTISADWTSRGATSLVGQHKFSDFGSWIEGLHRGETVVIQDTHGDPYIPNPAPLAAISIRSLINIPLMENGKLKAVLFVNDDRPREWTESELDFMRAVFDRTYAAIERARAVEERELMTRELAHRMKNVLTIAQVVTGQSLRHAQTLDDGRTQVAARLSALGRAQDMLTGKGSSQADIRAVILACMMPHLTVPERLRLEGPPLKLDEQQVLGLSLAIHELATNAGKYGALSVLEGYVDIRWTLDDSHNFELIWREIGGPAPEATDVTGFGSTILNRVTGSYFGGRSALRLEPEGAVFFIEGRLDIAVGRDDKQADS</sequence>
<dbReference type="SUPFAM" id="SSF55781">
    <property type="entry name" value="GAF domain-like"/>
    <property type="match status" value="1"/>
</dbReference>
<dbReference type="InterPro" id="IPR035965">
    <property type="entry name" value="PAS-like_dom_sf"/>
</dbReference>
<comment type="catalytic activity">
    <reaction evidence="1">
        <text>ATP + protein L-histidine = ADP + protein N-phospho-L-histidine.</text>
        <dbReference type="EC" id="2.7.13.3"/>
    </reaction>
</comment>
<dbReference type="Pfam" id="PF00989">
    <property type="entry name" value="PAS"/>
    <property type="match status" value="1"/>
</dbReference>
<dbReference type="InterPro" id="IPR013655">
    <property type="entry name" value="PAS_fold_3"/>
</dbReference>
<dbReference type="Pfam" id="PF13185">
    <property type="entry name" value="GAF_2"/>
    <property type="match status" value="1"/>
</dbReference>
<dbReference type="GO" id="GO:0004673">
    <property type="term" value="F:protein histidine kinase activity"/>
    <property type="evidence" value="ECO:0007669"/>
    <property type="project" value="UniProtKB-EC"/>
</dbReference>
<dbReference type="InterPro" id="IPR029016">
    <property type="entry name" value="GAF-like_dom_sf"/>
</dbReference>
<protein>
    <recommendedName>
        <fullName evidence="2">histidine kinase</fullName>
        <ecNumber evidence="2">2.7.13.3</ecNumber>
    </recommendedName>
</protein>
<dbReference type="GO" id="GO:0032259">
    <property type="term" value="P:methylation"/>
    <property type="evidence" value="ECO:0007669"/>
    <property type="project" value="UniProtKB-KW"/>
</dbReference>
<keyword evidence="6" id="KW-0418">Kinase</keyword>
<keyword evidence="10" id="KW-1185">Reference proteome</keyword>
<dbReference type="GO" id="GO:0006355">
    <property type="term" value="P:regulation of DNA-templated transcription"/>
    <property type="evidence" value="ECO:0007669"/>
    <property type="project" value="InterPro"/>
</dbReference>
<dbReference type="NCBIfam" id="TIGR00229">
    <property type="entry name" value="sensory_box"/>
    <property type="match status" value="1"/>
</dbReference>
<dbReference type="InterPro" id="IPR003018">
    <property type="entry name" value="GAF"/>
</dbReference>
<evidence type="ECO:0000313" key="9">
    <source>
        <dbReference type="EMBL" id="KAF0674909.1"/>
    </source>
</evidence>
<keyword evidence="3" id="KW-0597">Phosphoprotein</keyword>
<dbReference type="Pfam" id="PF07536">
    <property type="entry name" value="HWE_HK"/>
    <property type="match status" value="1"/>
</dbReference>
<dbReference type="SMART" id="SM00911">
    <property type="entry name" value="HWE_HK"/>
    <property type="match status" value="1"/>
</dbReference>
<dbReference type="InterPro" id="IPR013767">
    <property type="entry name" value="PAS_fold"/>
</dbReference>
<evidence type="ECO:0000313" key="10">
    <source>
        <dbReference type="Proteomes" id="UP000698242"/>
    </source>
</evidence>
<dbReference type="GO" id="GO:0008168">
    <property type="term" value="F:methyltransferase activity"/>
    <property type="evidence" value="ECO:0007669"/>
    <property type="project" value="UniProtKB-KW"/>
</dbReference>
<evidence type="ECO:0000256" key="6">
    <source>
        <dbReference type="ARBA" id="ARBA00022777"/>
    </source>
</evidence>
<dbReference type="InterPro" id="IPR000014">
    <property type="entry name" value="PAS"/>
</dbReference>
<dbReference type="GO" id="GO:0005524">
    <property type="term" value="F:ATP binding"/>
    <property type="evidence" value="ECO:0007669"/>
    <property type="project" value="UniProtKB-KW"/>
</dbReference>
<dbReference type="Proteomes" id="UP000698242">
    <property type="component" value="Unassembled WGS sequence"/>
</dbReference>
<feature type="domain" description="PAS" evidence="8">
    <location>
        <begin position="41"/>
        <end position="115"/>
    </location>
</feature>
<accession>A0A921TE09</accession>
<dbReference type="CDD" id="cd00130">
    <property type="entry name" value="PAS"/>
    <property type="match status" value="2"/>
</dbReference>
<organism evidence="9 10">
    <name type="scientific">Profundibacterium mesophilum KAUST100406-0324</name>
    <dbReference type="NCBI Taxonomy" id="1037889"/>
    <lineage>
        <taxon>Bacteria</taxon>
        <taxon>Pseudomonadati</taxon>
        <taxon>Pseudomonadota</taxon>
        <taxon>Alphaproteobacteria</taxon>
        <taxon>Rhodobacterales</taxon>
        <taxon>Roseobacteraceae</taxon>
        <taxon>Profundibacterium</taxon>
    </lineage>
</organism>
<dbReference type="SMART" id="SM00091">
    <property type="entry name" value="PAS"/>
    <property type="match status" value="2"/>
</dbReference>
<evidence type="ECO:0000259" key="8">
    <source>
        <dbReference type="PROSITE" id="PS50112"/>
    </source>
</evidence>
<comment type="caution">
    <text evidence="9">The sequence shown here is derived from an EMBL/GenBank/DDBJ whole genome shotgun (WGS) entry which is preliminary data.</text>
</comment>
<dbReference type="PROSITE" id="PS50112">
    <property type="entry name" value="PAS"/>
    <property type="match status" value="1"/>
</dbReference>
<gene>
    <name evidence="9" type="ORF">PMES_02791</name>
</gene>
<proteinExistence type="predicted"/>
<dbReference type="PANTHER" id="PTHR41523">
    <property type="entry name" value="TWO-COMPONENT SYSTEM SENSOR PROTEIN"/>
    <property type="match status" value="1"/>
</dbReference>
<dbReference type="Gene3D" id="3.30.450.40">
    <property type="match status" value="1"/>
</dbReference>
<evidence type="ECO:0000256" key="3">
    <source>
        <dbReference type="ARBA" id="ARBA00022553"/>
    </source>
</evidence>
<keyword evidence="9" id="KW-0489">Methyltransferase</keyword>